<dbReference type="GO" id="GO:0032259">
    <property type="term" value="P:methylation"/>
    <property type="evidence" value="ECO:0007669"/>
    <property type="project" value="UniProtKB-KW"/>
</dbReference>
<evidence type="ECO:0000256" key="3">
    <source>
        <dbReference type="ARBA" id="ARBA00022603"/>
    </source>
</evidence>
<accession>X1U1W9</accession>
<feature type="non-terminal residue" evidence="8">
    <location>
        <position position="1"/>
    </location>
</feature>
<evidence type="ECO:0000256" key="2">
    <source>
        <dbReference type="ARBA" id="ARBA00012185"/>
    </source>
</evidence>
<dbReference type="Gene3D" id="3.40.50.150">
    <property type="entry name" value="Vaccinia Virus protein VP39"/>
    <property type="match status" value="1"/>
</dbReference>
<keyword evidence="4" id="KW-0808">Transferase</keyword>
<gene>
    <name evidence="8" type="ORF">S12H4_45734</name>
</gene>
<evidence type="ECO:0000256" key="7">
    <source>
        <dbReference type="ARBA" id="ARBA00049120"/>
    </source>
</evidence>
<name>X1U1W9_9ZZZZ</name>
<dbReference type="GO" id="GO:0009307">
    <property type="term" value="P:DNA restriction-modification system"/>
    <property type="evidence" value="ECO:0007669"/>
    <property type="project" value="UniProtKB-KW"/>
</dbReference>
<dbReference type="SUPFAM" id="SSF53335">
    <property type="entry name" value="S-adenosyl-L-methionine-dependent methyltransferases"/>
    <property type="match status" value="1"/>
</dbReference>
<keyword evidence="3" id="KW-0489">Methyltransferase</keyword>
<keyword evidence="6" id="KW-0680">Restriction system</keyword>
<evidence type="ECO:0000256" key="6">
    <source>
        <dbReference type="ARBA" id="ARBA00022747"/>
    </source>
</evidence>
<proteinExistence type="inferred from homology"/>
<keyword evidence="5" id="KW-0949">S-adenosyl-L-methionine</keyword>
<dbReference type="InterPro" id="IPR017985">
    <property type="entry name" value="MeTrfase_CN4_CS"/>
</dbReference>
<reference evidence="8" key="1">
    <citation type="journal article" date="2014" name="Front. Microbiol.">
        <title>High frequency of phylogenetically diverse reductive dehalogenase-homologous genes in deep subseafloor sedimentary metagenomes.</title>
        <authorList>
            <person name="Kawai M."/>
            <person name="Futagami T."/>
            <person name="Toyoda A."/>
            <person name="Takaki Y."/>
            <person name="Nishi S."/>
            <person name="Hori S."/>
            <person name="Arai W."/>
            <person name="Tsubouchi T."/>
            <person name="Morono Y."/>
            <person name="Uchiyama I."/>
            <person name="Ito T."/>
            <person name="Fujiyama A."/>
            <person name="Inagaki F."/>
            <person name="Takami H."/>
        </authorList>
    </citation>
    <scope>NUCLEOTIDE SEQUENCE</scope>
    <source>
        <strain evidence="8">Expedition CK06-06</strain>
    </source>
</reference>
<organism evidence="8">
    <name type="scientific">marine sediment metagenome</name>
    <dbReference type="NCBI Taxonomy" id="412755"/>
    <lineage>
        <taxon>unclassified sequences</taxon>
        <taxon>metagenomes</taxon>
        <taxon>ecological metagenomes</taxon>
    </lineage>
</organism>
<evidence type="ECO:0000256" key="1">
    <source>
        <dbReference type="ARBA" id="ARBA00010203"/>
    </source>
</evidence>
<dbReference type="GO" id="GO:0015667">
    <property type="term" value="F:site-specific DNA-methyltransferase (cytosine-N4-specific) activity"/>
    <property type="evidence" value="ECO:0007669"/>
    <property type="project" value="UniProtKB-EC"/>
</dbReference>
<dbReference type="EC" id="2.1.1.113" evidence="2"/>
<dbReference type="PROSITE" id="PS00093">
    <property type="entry name" value="N4_MTASE"/>
    <property type="match status" value="1"/>
</dbReference>
<evidence type="ECO:0000313" key="8">
    <source>
        <dbReference type="EMBL" id="GAJ11543.1"/>
    </source>
</evidence>
<dbReference type="AlphaFoldDB" id="X1U1W9"/>
<dbReference type="GO" id="GO:0003677">
    <property type="term" value="F:DNA binding"/>
    <property type="evidence" value="ECO:0007669"/>
    <property type="project" value="InterPro"/>
</dbReference>
<dbReference type="EMBL" id="BARW01028312">
    <property type="protein sequence ID" value="GAJ11543.1"/>
    <property type="molecule type" value="Genomic_DNA"/>
</dbReference>
<evidence type="ECO:0000256" key="4">
    <source>
        <dbReference type="ARBA" id="ARBA00022679"/>
    </source>
</evidence>
<sequence length="223" mass="25521">FIEIGHYEYTDLMKVILSRSARSARLTTHFDLDFPKRPQTTPYWCHKHSRECTPVTEAYKFLRRYSIDSLKRIKEFSLLRTDAQIEFCHADSRQADIPPIDGVITSPPYVGLIDYHEQHAYGYHLLGLEDNRHDEIGPAANGSSKKTKQEYQQDIAQVLSLALASMPSGGFMIVVAGDRANLYDEIASLLAVEVEAVVQRHVNRRTGRRAGEFYESVFIWSKK</sequence>
<comment type="caution">
    <text evidence="8">The sequence shown here is derived from an EMBL/GenBank/DDBJ whole genome shotgun (WGS) entry which is preliminary data.</text>
</comment>
<comment type="similarity">
    <text evidence="1">Belongs to the N(4)/N(6)-methyltransferase family. N(4) subfamily.</text>
</comment>
<protein>
    <recommendedName>
        <fullName evidence="2">site-specific DNA-methyltransferase (cytosine-N(4)-specific)</fullName>
        <ecNumber evidence="2">2.1.1.113</ecNumber>
    </recommendedName>
</protein>
<dbReference type="InterPro" id="IPR029063">
    <property type="entry name" value="SAM-dependent_MTases_sf"/>
</dbReference>
<evidence type="ECO:0000256" key="5">
    <source>
        <dbReference type="ARBA" id="ARBA00022691"/>
    </source>
</evidence>
<comment type="catalytic activity">
    <reaction evidence="7">
        <text>a 2'-deoxycytidine in DNA + S-adenosyl-L-methionine = an N(4)-methyl-2'-deoxycytidine in DNA + S-adenosyl-L-homocysteine + H(+)</text>
        <dbReference type="Rhea" id="RHEA:16857"/>
        <dbReference type="Rhea" id="RHEA-COMP:11369"/>
        <dbReference type="Rhea" id="RHEA-COMP:13674"/>
        <dbReference type="ChEBI" id="CHEBI:15378"/>
        <dbReference type="ChEBI" id="CHEBI:57856"/>
        <dbReference type="ChEBI" id="CHEBI:59789"/>
        <dbReference type="ChEBI" id="CHEBI:85452"/>
        <dbReference type="ChEBI" id="CHEBI:137933"/>
        <dbReference type="EC" id="2.1.1.113"/>
    </reaction>
</comment>